<organism evidence="1">
    <name type="scientific">Deinococcus sp. VB142</name>
    <dbReference type="NCBI Taxonomy" id="3112952"/>
    <lineage>
        <taxon>Bacteria</taxon>
        <taxon>Thermotogati</taxon>
        <taxon>Deinococcota</taxon>
        <taxon>Deinococci</taxon>
        <taxon>Deinococcales</taxon>
        <taxon>Deinococcaceae</taxon>
        <taxon>Deinococcus</taxon>
    </lineage>
</organism>
<dbReference type="EMBL" id="CP149782">
    <property type="protein sequence ID" value="WYF45004.1"/>
    <property type="molecule type" value="Genomic_DNA"/>
</dbReference>
<protein>
    <submittedName>
        <fullName evidence="1">Uncharacterized protein</fullName>
    </submittedName>
</protein>
<evidence type="ECO:0000313" key="1">
    <source>
        <dbReference type="EMBL" id="WYF45004.1"/>
    </source>
</evidence>
<name>A0AAU6Q3R9_9DEIO</name>
<accession>A0AAU6Q3R9</accession>
<proteinExistence type="predicted"/>
<sequence length="99" mass="10537">MTLATLANHLNGSPIQPLVEAQLVKIAGADIRRSDLSPERRAWASNVLSAEGRVDSSRVMGMVLTNVTIAAKLEAGETPSDQEIEYVVVSEVLPLIAPS</sequence>
<dbReference type="AlphaFoldDB" id="A0AAU6Q3R9"/>
<reference evidence="1" key="1">
    <citation type="submission" date="2024-03" db="EMBL/GenBank/DDBJ databases">
        <title>Deinococcus weizhi sp. nov., isolated from human skin.</title>
        <authorList>
            <person name="Wei Z."/>
            <person name="Tian F."/>
            <person name="Yang C."/>
            <person name="Xin L.T."/>
            <person name="Wen Z.J."/>
            <person name="Lan K.C."/>
            <person name="Yu L."/>
            <person name="Zhe W."/>
            <person name="Dan F.D."/>
            <person name="Jun W."/>
            <person name="Rui Z."/>
            <person name="Yong X.J."/>
            <person name="Ting Y."/>
            <person name="Wei X."/>
            <person name="Xu Z.G."/>
            <person name="Xin Z."/>
            <person name="Dong F.G."/>
            <person name="Ni X.M."/>
            <person name="Zheng M.G."/>
            <person name="Chun Y."/>
            <person name="Qian W.X."/>
        </authorList>
    </citation>
    <scope>NUCLEOTIDE SEQUENCE</scope>
    <source>
        <strain evidence="1">VB142</strain>
    </source>
</reference>
<gene>
    <name evidence="1" type="ORF">WDJ50_02485</name>
</gene>
<dbReference type="RefSeq" id="WP_339096176.1">
    <property type="nucleotide sequence ID" value="NZ_CP149782.1"/>
</dbReference>